<dbReference type="HOGENOM" id="CLU_1294074_0_0_1"/>
<evidence type="ECO:0000313" key="2">
    <source>
        <dbReference type="EMBL" id="KIL58198.1"/>
    </source>
</evidence>
<dbReference type="AlphaFoldDB" id="A0A0C2WPL6"/>
<accession>A0A0C2WPL6</accession>
<dbReference type="EMBL" id="KN818344">
    <property type="protein sequence ID" value="KIL58198.1"/>
    <property type="molecule type" value="Genomic_DNA"/>
</dbReference>
<sequence length="213" mass="24417">MSEQIDHPPDYKECSCTHLCDGSKWVHEQTYRRHEPYRDKDIARRREELHAKVTHTRTLARAGLATSRNYHDQLLKKPPKLAHHIHRPEQCNPVPPSPPLPNISSITEPDRPLLSNVPSITESDPIPFQIDLDSWHEELEEQEYNPDEDGGDDLEEEDGEEGVQPRTATDNADDEPLPRATLPTLMLVQKLIDCLKDAKLEDDIKDPKLLHSI</sequence>
<proteinExistence type="predicted"/>
<feature type="region of interest" description="Disordered" evidence="1">
    <location>
        <begin position="86"/>
        <end position="126"/>
    </location>
</feature>
<dbReference type="InParanoid" id="A0A0C2WPL6"/>
<gene>
    <name evidence="2" type="ORF">M378DRAFT_15703</name>
</gene>
<evidence type="ECO:0000256" key="1">
    <source>
        <dbReference type="SAM" id="MobiDB-lite"/>
    </source>
</evidence>
<protein>
    <submittedName>
        <fullName evidence="2">Uncharacterized protein</fullName>
    </submittedName>
</protein>
<feature type="compositionally biased region" description="Acidic residues" evidence="1">
    <location>
        <begin position="140"/>
        <end position="161"/>
    </location>
</feature>
<keyword evidence="3" id="KW-1185">Reference proteome</keyword>
<organism evidence="2 3">
    <name type="scientific">Amanita muscaria (strain Koide BX008)</name>
    <dbReference type="NCBI Taxonomy" id="946122"/>
    <lineage>
        <taxon>Eukaryota</taxon>
        <taxon>Fungi</taxon>
        <taxon>Dikarya</taxon>
        <taxon>Basidiomycota</taxon>
        <taxon>Agaricomycotina</taxon>
        <taxon>Agaricomycetes</taxon>
        <taxon>Agaricomycetidae</taxon>
        <taxon>Agaricales</taxon>
        <taxon>Pluteineae</taxon>
        <taxon>Amanitaceae</taxon>
        <taxon>Amanita</taxon>
    </lineage>
</organism>
<dbReference type="Proteomes" id="UP000054549">
    <property type="component" value="Unassembled WGS sequence"/>
</dbReference>
<feature type="region of interest" description="Disordered" evidence="1">
    <location>
        <begin position="140"/>
        <end position="180"/>
    </location>
</feature>
<reference evidence="2 3" key="1">
    <citation type="submission" date="2014-04" db="EMBL/GenBank/DDBJ databases">
        <title>Evolutionary Origins and Diversification of the Mycorrhizal Mutualists.</title>
        <authorList>
            <consortium name="DOE Joint Genome Institute"/>
            <consortium name="Mycorrhizal Genomics Consortium"/>
            <person name="Kohler A."/>
            <person name="Kuo A."/>
            <person name="Nagy L.G."/>
            <person name="Floudas D."/>
            <person name="Copeland A."/>
            <person name="Barry K.W."/>
            <person name="Cichocki N."/>
            <person name="Veneault-Fourrey C."/>
            <person name="LaButti K."/>
            <person name="Lindquist E.A."/>
            <person name="Lipzen A."/>
            <person name="Lundell T."/>
            <person name="Morin E."/>
            <person name="Murat C."/>
            <person name="Riley R."/>
            <person name="Ohm R."/>
            <person name="Sun H."/>
            <person name="Tunlid A."/>
            <person name="Henrissat B."/>
            <person name="Grigoriev I.V."/>
            <person name="Hibbett D.S."/>
            <person name="Martin F."/>
        </authorList>
    </citation>
    <scope>NUCLEOTIDE SEQUENCE [LARGE SCALE GENOMIC DNA]</scope>
    <source>
        <strain evidence="2 3">Koide BX008</strain>
    </source>
</reference>
<name>A0A0C2WPL6_AMAMK</name>
<evidence type="ECO:0000313" key="3">
    <source>
        <dbReference type="Proteomes" id="UP000054549"/>
    </source>
</evidence>